<protein>
    <submittedName>
        <fullName evidence="9">Choline/glycine/proline betaine transport protein</fullName>
    </submittedName>
</protein>
<keyword evidence="6 8" id="KW-1133">Transmembrane helix</keyword>
<dbReference type="GO" id="GO:0005886">
    <property type="term" value="C:plasma membrane"/>
    <property type="evidence" value="ECO:0007669"/>
    <property type="project" value="UniProtKB-SubCell"/>
</dbReference>
<dbReference type="STRING" id="1123397.SAMN05660831_01985"/>
<feature type="transmembrane region" description="Helical" evidence="8">
    <location>
        <begin position="249"/>
        <end position="270"/>
    </location>
</feature>
<dbReference type="RefSeq" id="WP_093428608.1">
    <property type="nucleotide sequence ID" value="NZ_FOMJ01000006.1"/>
</dbReference>
<proteinExistence type="inferred from homology"/>
<feature type="transmembrane region" description="Helical" evidence="8">
    <location>
        <begin position="282"/>
        <end position="306"/>
    </location>
</feature>
<evidence type="ECO:0000313" key="9">
    <source>
        <dbReference type="EMBL" id="SFD61275.1"/>
    </source>
</evidence>
<feature type="transmembrane region" description="Helical" evidence="8">
    <location>
        <begin position="110"/>
        <end position="132"/>
    </location>
</feature>
<keyword evidence="7 8" id="KW-0472">Membrane</keyword>
<dbReference type="Proteomes" id="UP000198611">
    <property type="component" value="Unassembled WGS sequence"/>
</dbReference>
<keyword evidence="3" id="KW-0813">Transport</keyword>
<dbReference type="Pfam" id="PF02028">
    <property type="entry name" value="BCCT"/>
    <property type="match status" value="1"/>
</dbReference>
<dbReference type="PROSITE" id="PS01303">
    <property type="entry name" value="BCCT"/>
    <property type="match status" value="1"/>
</dbReference>
<organism evidence="9 10">
    <name type="scientific">Thiohalospira halophila DSM 15071</name>
    <dbReference type="NCBI Taxonomy" id="1123397"/>
    <lineage>
        <taxon>Bacteria</taxon>
        <taxon>Pseudomonadati</taxon>
        <taxon>Pseudomonadota</taxon>
        <taxon>Gammaproteobacteria</taxon>
        <taxon>Thiohalospirales</taxon>
        <taxon>Thiohalospiraceae</taxon>
        <taxon>Thiohalospira</taxon>
    </lineage>
</organism>
<dbReference type="EMBL" id="FOMJ01000006">
    <property type="protein sequence ID" value="SFD61275.1"/>
    <property type="molecule type" value="Genomic_DNA"/>
</dbReference>
<evidence type="ECO:0000256" key="5">
    <source>
        <dbReference type="ARBA" id="ARBA00022692"/>
    </source>
</evidence>
<dbReference type="PANTHER" id="PTHR30047">
    <property type="entry name" value="HIGH-AFFINITY CHOLINE TRANSPORT PROTEIN-RELATED"/>
    <property type="match status" value="1"/>
</dbReference>
<evidence type="ECO:0000256" key="1">
    <source>
        <dbReference type="ARBA" id="ARBA00004651"/>
    </source>
</evidence>
<dbReference type="NCBIfam" id="TIGR00842">
    <property type="entry name" value="bcct"/>
    <property type="match status" value="1"/>
</dbReference>
<feature type="transmembrane region" description="Helical" evidence="8">
    <location>
        <begin position="70"/>
        <end position="89"/>
    </location>
</feature>
<evidence type="ECO:0000256" key="6">
    <source>
        <dbReference type="ARBA" id="ARBA00022989"/>
    </source>
</evidence>
<comment type="subcellular location">
    <subcellularLocation>
        <location evidence="1">Cell membrane</location>
        <topology evidence="1">Multi-pass membrane protein</topology>
    </subcellularLocation>
</comment>
<evidence type="ECO:0000313" key="10">
    <source>
        <dbReference type="Proteomes" id="UP000198611"/>
    </source>
</evidence>
<dbReference type="InterPro" id="IPR000060">
    <property type="entry name" value="BCCT_transptr"/>
</dbReference>
<dbReference type="AlphaFoldDB" id="A0A1I1TSD1"/>
<evidence type="ECO:0000256" key="7">
    <source>
        <dbReference type="ARBA" id="ARBA00023136"/>
    </source>
</evidence>
<dbReference type="OrthoDB" id="9775735at2"/>
<feature type="transmembrane region" description="Helical" evidence="8">
    <location>
        <begin position="337"/>
        <end position="354"/>
    </location>
</feature>
<dbReference type="PANTHER" id="PTHR30047:SF7">
    <property type="entry name" value="HIGH-AFFINITY CHOLINE TRANSPORT PROTEIN"/>
    <property type="match status" value="1"/>
</dbReference>
<evidence type="ECO:0000256" key="4">
    <source>
        <dbReference type="ARBA" id="ARBA00022475"/>
    </source>
</evidence>
<feature type="transmembrane region" description="Helical" evidence="8">
    <location>
        <begin position="466"/>
        <end position="484"/>
    </location>
</feature>
<feature type="transmembrane region" description="Helical" evidence="8">
    <location>
        <begin position="420"/>
        <end position="439"/>
    </location>
</feature>
<gene>
    <name evidence="9" type="ORF">SAMN05660831_01985</name>
</gene>
<keyword evidence="5 8" id="KW-0812">Transmembrane</keyword>
<feature type="transmembrane region" description="Helical" evidence="8">
    <location>
        <begin position="25"/>
        <end position="50"/>
    </location>
</feature>
<evidence type="ECO:0000256" key="2">
    <source>
        <dbReference type="ARBA" id="ARBA00005658"/>
    </source>
</evidence>
<feature type="transmembrane region" description="Helical" evidence="8">
    <location>
        <begin position="366"/>
        <end position="385"/>
    </location>
</feature>
<feature type="transmembrane region" description="Helical" evidence="8">
    <location>
        <begin position="165"/>
        <end position="183"/>
    </location>
</feature>
<reference evidence="9 10" key="1">
    <citation type="submission" date="2016-10" db="EMBL/GenBank/DDBJ databases">
        <authorList>
            <person name="de Groot N.N."/>
        </authorList>
    </citation>
    <scope>NUCLEOTIDE SEQUENCE [LARGE SCALE GENOMIC DNA]</scope>
    <source>
        <strain evidence="9 10">HL3</strain>
    </source>
</reference>
<dbReference type="GO" id="GO:0022857">
    <property type="term" value="F:transmembrane transporter activity"/>
    <property type="evidence" value="ECO:0007669"/>
    <property type="project" value="InterPro"/>
</dbReference>
<keyword evidence="10" id="KW-1185">Reference proteome</keyword>
<sequence length="532" mass="57499">MSEPETPPPGPPAEAKTGPLAWFRAFFATVNPAVFTASAGVILAFVFYGVLLPEQANRVFSSIQGFITEYLGWLYLVVVTFFLAFLIWLGLSRYGRIRLGSPDEAPRFGFVAWFSMLFSAGMGIGLVFWSVAEPILHYQNPPAGEGGTPAAAEQAMVYAFFHWGLHAWAVYVVLGLSVAYFSFRYQLPLTIRSIFFPLLGNRIYGPFGHVIDVLAVFGTLFGLATSLGLGVMQLNTGLHTLVGMPVSHWHQVGLIGVITTIAVLSVISGLDRGLKWLSVFNLGLALTLLGFVLLAGPTLFIIRFFLDATGGYLQQLIELSLTADAVGGSTWQKDWTMFYWAWWIAWSPFVGIFIARVSRGRTIREFIVGVLALPSLFVGLWMATFGGTALHLELFGGEAGIAAAVAEDTTTALYVTLAELPWPTLASAVATLLIATYFVTSSDSGTHVVDALISRGSTRSPKRQRVIWGILEGAVAATLLVVGGEQALASLQTGSIAAGLPVAVILVFACFSLLRSLQREYRVEGARPPWGT</sequence>
<feature type="transmembrane region" description="Helical" evidence="8">
    <location>
        <begin position="203"/>
        <end position="229"/>
    </location>
</feature>
<dbReference type="InterPro" id="IPR018093">
    <property type="entry name" value="BCCT_CS"/>
</dbReference>
<comment type="similarity">
    <text evidence="2">Belongs to the BCCT transporter (TC 2.A.15) family.</text>
</comment>
<evidence type="ECO:0000256" key="3">
    <source>
        <dbReference type="ARBA" id="ARBA00022448"/>
    </source>
</evidence>
<name>A0A1I1TSD1_9GAMM</name>
<feature type="transmembrane region" description="Helical" evidence="8">
    <location>
        <begin position="496"/>
        <end position="514"/>
    </location>
</feature>
<evidence type="ECO:0000256" key="8">
    <source>
        <dbReference type="SAM" id="Phobius"/>
    </source>
</evidence>
<accession>A0A1I1TSD1</accession>
<keyword evidence="4" id="KW-1003">Cell membrane</keyword>